<protein>
    <recommendedName>
        <fullName evidence="3">Protein kinase domain-containing protein</fullName>
    </recommendedName>
</protein>
<name>A0AAD5YPF5_9AGAR</name>
<dbReference type="PANTHER" id="PTHR44329:SF298">
    <property type="entry name" value="MIXED LINEAGE KINASE DOMAIN-LIKE PROTEIN"/>
    <property type="match status" value="1"/>
</dbReference>
<accession>A0AAD5YPF5</accession>
<keyword evidence="1" id="KW-0547">Nucleotide-binding</keyword>
<reference evidence="4" key="1">
    <citation type="submission" date="2022-07" db="EMBL/GenBank/DDBJ databases">
        <title>Genome Sequence of Leucocoprinus birnbaumii.</title>
        <authorList>
            <person name="Buettner E."/>
        </authorList>
    </citation>
    <scope>NUCLEOTIDE SEQUENCE</scope>
    <source>
        <strain evidence="4">VT141</strain>
    </source>
</reference>
<dbReference type="InterPro" id="IPR051681">
    <property type="entry name" value="Ser/Thr_Kinases-Pseudokinases"/>
</dbReference>
<gene>
    <name evidence="4" type="ORF">NP233_g8024</name>
</gene>
<evidence type="ECO:0000313" key="5">
    <source>
        <dbReference type="Proteomes" id="UP001213000"/>
    </source>
</evidence>
<evidence type="ECO:0000259" key="3">
    <source>
        <dbReference type="PROSITE" id="PS50011"/>
    </source>
</evidence>
<dbReference type="SUPFAM" id="SSF56112">
    <property type="entry name" value="Protein kinase-like (PK-like)"/>
    <property type="match status" value="1"/>
</dbReference>
<dbReference type="InterPro" id="IPR000719">
    <property type="entry name" value="Prot_kinase_dom"/>
</dbReference>
<dbReference type="Pfam" id="PF00069">
    <property type="entry name" value="Pkinase"/>
    <property type="match status" value="1"/>
</dbReference>
<dbReference type="AlphaFoldDB" id="A0AAD5YPF5"/>
<evidence type="ECO:0000313" key="4">
    <source>
        <dbReference type="EMBL" id="KAJ3564854.1"/>
    </source>
</evidence>
<dbReference type="Proteomes" id="UP001213000">
    <property type="component" value="Unassembled WGS sequence"/>
</dbReference>
<keyword evidence="5" id="KW-1185">Reference proteome</keyword>
<dbReference type="GO" id="GO:0005524">
    <property type="term" value="F:ATP binding"/>
    <property type="evidence" value="ECO:0007669"/>
    <property type="project" value="UniProtKB-KW"/>
</dbReference>
<evidence type="ECO:0000256" key="2">
    <source>
        <dbReference type="ARBA" id="ARBA00022840"/>
    </source>
</evidence>
<dbReference type="EMBL" id="JANIEX010000624">
    <property type="protein sequence ID" value="KAJ3564854.1"/>
    <property type="molecule type" value="Genomic_DNA"/>
</dbReference>
<dbReference type="InterPro" id="IPR011009">
    <property type="entry name" value="Kinase-like_dom_sf"/>
</dbReference>
<sequence>MRICGLAAEALHGKRSVSRPFPLKALETYTRPLPPFLAKEESASLLSRLLTDRIQDQKKLTELNLGPKDAQYLIIDSTTLPAHRSELVKLLSHVARTFHTLPRSYQLGDIQCDLTRPSKRGVFGVIYKGVQKEKSVCIKAVDVSQQLDIAQHLQELSQELISLAHLSHENILPLYGTWIPDPALPMICLVSPWMEYGNISQYISKFPETSRLLLLLDVSLGLDFLHHLDIIHGNMKNSNVLVSTTGQAMLTDLGASHDIMSYPARATQITLTPNWTAPELVRSDVVTPTKSSDIWAFGCIVYAVSSGKIPFYNQTAFQIIAGQMRGGVTPLQSDSDPESIPTKEGVRELMDSCWDFDKYRRPLAKDIVQFFAALKLPDNRTLSSVNHAAVTNIHRAKSNIELDYGRVHEILMTAVGVSDQGSKDEARHMDYGGAEKIQKRKYKWYEVWKKRSI</sequence>
<organism evidence="4 5">
    <name type="scientific">Leucocoprinus birnbaumii</name>
    <dbReference type="NCBI Taxonomy" id="56174"/>
    <lineage>
        <taxon>Eukaryota</taxon>
        <taxon>Fungi</taxon>
        <taxon>Dikarya</taxon>
        <taxon>Basidiomycota</taxon>
        <taxon>Agaricomycotina</taxon>
        <taxon>Agaricomycetes</taxon>
        <taxon>Agaricomycetidae</taxon>
        <taxon>Agaricales</taxon>
        <taxon>Agaricineae</taxon>
        <taxon>Agaricaceae</taxon>
        <taxon>Leucocoprinus</taxon>
    </lineage>
</organism>
<dbReference type="PANTHER" id="PTHR44329">
    <property type="entry name" value="SERINE/THREONINE-PROTEIN KINASE TNNI3K-RELATED"/>
    <property type="match status" value="1"/>
</dbReference>
<proteinExistence type="predicted"/>
<comment type="caution">
    <text evidence="4">The sequence shown here is derived from an EMBL/GenBank/DDBJ whole genome shotgun (WGS) entry which is preliminary data.</text>
</comment>
<dbReference type="PROSITE" id="PS50011">
    <property type="entry name" value="PROTEIN_KINASE_DOM"/>
    <property type="match status" value="1"/>
</dbReference>
<dbReference type="GO" id="GO:0004674">
    <property type="term" value="F:protein serine/threonine kinase activity"/>
    <property type="evidence" value="ECO:0007669"/>
    <property type="project" value="TreeGrafter"/>
</dbReference>
<keyword evidence="2" id="KW-0067">ATP-binding</keyword>
<feature type="domain" description="Protein kinase" evidence="3">
    <location>
        <begin position="112"/>
        <end position="374"/>
    </location>
</feature>
<evidence type="ECO:0000256" key="1">
    <source>
        <dbReference type="ARBA" id="ARBA00022741"/>
    </source>
</evidence>
<dbReference type="Gene3D" id="1.10.510.10">
    <property type="entry name" value="Transferase(Phosphotransferase) domain 1"/>
    <property type="match status" value="1"/>
</dbReference>